<reference evidence="2" key="1">
    <citation type="submission" date="2022-05" db="EMBL/GenBank/DDBJ databases">
        <authorList>
            <person name="Colautti A."/>
            <person name="Iacumin L."/>
        </authorList>
    </citation>
    <scope>NUCLEOTIDE SEQUENCE</scope>
    <source>
        <strain evidence="2">DSM 30747</strain>
    </source>
</reference>
<comment type="caution">
    <text evidence="2">The sequence shown here is derived from an EMBL/GenBank/DDBJ whole genome shotgun (WGS) entry which is preliminary data.</text>
</comment>
<dbReference type="RefSeq" id="WP_269921281.1">
    <property type="nucleotide sequence ID" value="NZ_JAMKBI010000003.1"/>
</dbReference>
<evidence type="ECO:0000313" key="3">
    <source>
        <dbReference type="Proteomes" id="UP001152172"/>
    </source>
</evidence>
<gene>
    <name evidence="2" type="ORF">M9R61_05275</name>
</gene>
<keyword evidence="1" id="KW-0472">Membrane</keyword>
<keyword evidence="1" id="KW-0812">Transmembrane</keyword>
<feature type="transmembrane region" description="Helical" evidence="1">
    <location>
        <begin position="7"/>
        <end position="27"/>
    </location>
</feature>
<dbReference type="EMBL" id="JAMKBI010000003">
    <property type="protein sequence ID" value="MCZ8532759.1"/>
    <property type="molecule type" value="Genomic_DNA"/>
</dbReference>
<evidence type="ECO:0000256" key="1">
    <source>
        <dbReference type="SAM" id="Phobius"/>
    </source>
</evidence>
<evidence type="ECO:0000313" key="2">
    <source>
        <dbReference type="EMBL" id="MCZ8532759.1"/>
    </source>
</evidence>
<protein>
    <submittedName>
        <fullName evidence="2">Uncharacterized protein</fullName>
    </submittedName>
</protein>
<feature type="transmembrane region" description="Helical" evidence="1">
    <location>
        <begin position="33"/>
        <end position="55"/>
    </location>
</feature>
<name>A0A9X3L7H7_9BACI</name>
<dbReference type="Proteomes" id="UP001152172">
    <property type="component" value="Unassembled WGS sequence"/>
</dbReference>
<sequence>MMVGTILSNFWVALIAFSVYFLFSYPFIEGMGIIINACIVSFVFFILTFLGRAIIRFIISNPPEEVEGMPIDNDAEILKSEISPEDYAELVKTMLNEEEQPNSQP</sequence>
<accession>A0A9X3L7H7</accession>
<keyword evidence="1" id="KW-1133">Transmembrane helix</keyword>
<organism evidence="2 3">
    <name type="scientific">Psychrobacillus psychrodurans</name>
    <dbReference type="NCBI Taxonomy" id="126157"/>
    <lineage>
        <taxon>Bacteria</taxon>
        <taxon>Bacillati</taxon>
        <taxon>Bacillota</taxon>
        <taxon>Bacilli</taxon>
        <taxon>Bacillales</taxon>
        <taxon>Bacillaceae</taxon>
        <taxon>Psychrobacillus</taxon>
    </lineage>
</organism>
<keyword evidence="3" id="KW-1185">Reference proteome</keyword>
<dbReference type="AlphaFoldDB" id="A0A9X3L7H7"/>
<proteinExistence type="predicted"/>